<reference evidence="1" key="1">
    <citation type="submission" date="2018-09" db="EMBL/GenBank/DDBJ databases">
        <title>Genome sequencing and analysis.</title>
        <authorList>
            <person name="Huang Y.-T."/>
        </authorList>
    </citation>
    <scope>NUCLEOTIDE SEQUENCE</scope>
    <source>
        <strain evidence="1">HIDE</strain>
    </source>
</reference>
<gene>
    <name evidence="1" type="ORF">D7032_13145</name>
</gene>
<dbReference type="RefSeq" id="WP_397608950.1">
    <property type="nucleotide sequence ID" value="NZ_CP032664.1"/>
</dbReference>
<evidence type="ECO:0000313" key="1">
    <source>
        <dbReference type="EMBL" id="QQO84108.1"/>
    </source>
</evidence>
<accession>A0A7T8ECZ5</accession>
<name>A0A7T8ECZ5_9GAMM</name>
<proteinExistence type="predicted"/>
<sequence length="159" mass="17991">MSKANNNDNTAISKAMWQALEAELASSLVNVAFRYKGYELSIFRERKNESTTCLSVYIDGLIKGAWCMSINSLPSDAPDILSEVWPTKSIARYTPREIKNIEKVWGKREAKKLFPDLHTRIEYLAPYFSKASVLCRQFKKLEGLELTKAACMQCSNPTG</sequence>
<protein>
    <submittedName>
        <fullName evidence="1">Uncharacterized protein</fullName>
    </submittedName>
</protein>
<dbReference type="EMBL" id="CP032664">
    <property type="protein sequence ID" value="QQO84108.1"/>
    <property type="molecule type" value="Genomic_DNA"/>
</dbReference>
<dbReference type="AlphaFoldDB" id="A0A7T8ECZ5"/>
<organism evidence="1">
    <name type="scientific">Shewanella algae</name>
    <dbReference type="NCBI Taxonomy" id="38313"/>
    <lineage>
        <taxon>Bacteria</taxon>
        <taxon>Pseudomonadati</taxon>
        <taxon>Pseudomonadota</taxon>
        <taxon>Gammaproteobacteria</taxon>
        <taxon>Alteromonadales</taxon>
        <taxon>Shewanellaceae</taxon>
        <taxon>Shewanella</taxon>
    </lineage>
</organism>